<accession>A0ABQ6A8W5</accession>
<proteinExistence type="predicted"/>
<dbReference type="EMBL" id="BSOS01000033">
    <property type="protein sequence ID" value="GLR66648.1"/>
    <property type="molecule type" value="Genomic_DNA"/>
</dbReference>
<dbReference type="RefSeq" id="WP_284257354.1">
    <property type="nucleotide sequence ID" value="NZ_BSOS01000033.1"/>
</dbReference>
<comment type="caution">
    <text evidence="2">The sequence shown here is derived from an EMBL/GenBank/DDBJ whole genome shotgun (WGS) entry which is preliminary data.</text>
</comment>
<name>A0ABQ6A8W5_9PROT</name>
<reference evidence="3" key="1">
    <citation type="journal article" date="2019" name="Int. J. Syst. Evol. Microbiol.">
        <title>The Global Catalogue of Microorganisms (GCM) 10K type strain sequencing project: providing services to taxonomists for standard genome sequencing and annotation.</title>
        <authorList>
            <consortium name="The Broad Institute Genomics Platform"/>
            <consortium name="The Broad Institute Genome Sequencing Center for Infectious Disease"/>
            <person name="Wu L."/>
            <person name="Ma J."/>
        </authorList>
    </citation>
    <scope>NUCLEOTIDE SEQUENCE [LARGE SCALE GENOMIC DNA]</scope>
    <source>
        <strain evidence="3">NBRC 112502</strain>
    </source>
</reference>
<evidence type="ECO:0000313" key="3">
    <source>
        <dbReference type="Proteomes" id="UP001156641"/>
    </source>
</evidence>
<feature type="region of interest" description="Disordered" evidence="1">
    <location>
        <begin position="69"/>
        <end position="88"/>
    </location>
</feature>
<evidence type="ECO:0000313" key="2">
    <source>
        <dbReference type="EMBL" id="GLR66648.1"/>
    </source>
</evidence>
<evidence type="ECO:0008006" key="4">
    <source>
        <dbReference type="Google" id="ProtNLM"/>
    </source>
</evidence>
<organism evidence="2 3">
    <name type="scientific">Acidocella aquatica</name>
    <dbReference type="NCBI Taxonomy" id="1922313"/>
    <lineage>
        <taxon>Bacteria</taxon>
        <taxon>Pseudomonadati</taxon>
        <taxon>Pseudomonadota</taxon>
        <taxon>Alphaproteobacteria</taxon>
        <taxon>Acetobacterales</taxon>
        <taxon>Acidocellaceae</taxon>
        <taxon>Acidocella</taxon>
    </lineage>
</organism>
<sequence length="88" mass="9559">MTGKPTNPFEAFQIPQNLFAAPQNFMPSGKAFEQLNQMARNLAEAQVAYGQALMRANTVFLSALFAQAAPAEAERPSEAARKTDERAA</sequence>
<evidence type="ECO:0000256" key="1">
    <source>
        <dbReference type="SAM" id="MobiDB-lite"/>
    </source>
</evidence>
<feature type="compositionally biased region" description="Basic and acidic residues" evidence="1">
    <location>
        <begin position="72"/>
        <end position="88"/>
    </location>
</feature>
<keyword evidence="3" id="KW-1185">Reference proteome</keyword>
<gene>
    <name evidence="2" type="ORF">GCM10010909_13280</name>
</gene>
<protein>
    <recommendedName>
        <fullName evidence="4">Phasin protein</fullName>
    </recommendedName>
</protein>
<dbReference type="Proteomes" id="UP001156641">
    <property type="component" value="Unassembled WGS sequence"/>
</dbReference>